<name>A0AAN8M984_9TELE</name>
<keyword evidence="3" id="KW-1185">Reference proteome</keyword>
<feature type="compositionally biased region" description="Acidic residues" evidence="1">
    <location>
        <begin position="32"/>
        <end position="41"/>
    </location>
</feature>
<gene>
    <name evidence="2" type="ORF">J4Q44_G00046610</name>
</gene>
<proteinExistence type="predicted"/>
<protein>
    <submittedName>
        <fullName evidence="2">Uncharacterized protein</fullName>
    </submittedName>
</protein>
<evidence type="ECO:0000256" key="1">
    <source>
        <dbReference type="SAM" id="MobiDB-lite"/>
    </source>
</evidence>
<reference evidence="2 3" key="1">
    <citation type="submission" date="2021-04" db="EMBL/GenBank/DDBJ databases">
        <authorList>
            <person name="De Guttry C."/>
            <person name="Zahm M."/>
            <person name="Klopp C."/>
            <person name="Cabau C."/>
            <person name="Louis A."/>
            <person name="Berthelot C."/>
            <person name="Parey E."/>
            <person name="Roest Crollius H."/>
            <person name="Montfort J."/>
            <person name="Robinson-Rechavi M."/>
            <person name="Bucao C."/>
            <person name="Bouchez O."/>
            <person name="Gislard M."/>
            <person name="Lluch J."/>
            <person name="Milhes M."/>
            <person name="Lampietro C."/>
            <person name="Lopez Roques C."/>
            <person name="Donnadieu C."/>
            <person name="Braasch I."/>
            <person name="Desvignes T."/>
            <person name="Postlethwait J."/>
            <person name="Bobe J."/>
            <person name="Wedekind C."/>
            <person name="Guiguen Y."/>
        </authorList>
    </citation>
    <scope>NUCLEOTIDE SEQUENCE [LARGE SCALE GENOMIC DNA]</scope>
    <source>
        <strain evidence="2">Cs_M1</strain>
        <tissue evidence="2">Blood</tissue>
    </source>
</reference>
<evidence type="ECO:0000313" key="2">
    <source>
        <dbReference type="EMBL" id="KAK6325319.1"/>
    </source>
</evidence>
<sequence>MFKTLYALGVTSSINVARAAAERLQSGRIMEESGEDEDEDSSCGSEESLSASEESHSSSPTHSLAWTNPTPQLHKEVLVSFPFSFPIPLQVWFPQALFPFPPPAFSTPLQKLPQALLPLSLPFPPLAFLAPFPQTVCVGATAIPPTATGTSATGVWRAEWNQTEEGNEQHRPHPGTSSDQPKPNGSKTYDVLHLTNASRAYHKMCKDRGYCRGQTAQSCSCSWVVPRVFP</sequence>
<organism evidence="2 3">
    <name type="scientific">Coregonus suidteri</name>
    <dbReference type="NCBI Taxonomy" id="861788"/>
    <lineage>
        <taxon>Eukaryota</taxon>
        <taxon>Metazoa</taxon>
        <taxon>Chordata</taxon>
        <taxon>Craniata</taxon>
        <taxon>Vertebrata</taxon>
        <taxon>Euteleostomi</taxon>
        <taxon>Actinopterygii</taxon>
        <taxon>Neopterygii</taxon>
        <taxon>Teleostei</taxon>
        <taxon>Protacanthopterygii</taxon>
        <taxon>Salmoniformes</taxon>
        <taxon>Salmonidae</taxon>
        <taxon>Coregoninae</taxon>
        <taxon>Coregonus</taxon>
    </lineage>
</organism>
<feature type="region of interest" description="Disordered" evidence="1">
    <location>
        <begin position="163"/>
        <end position="188"/>
    </location>
</feature>
<comment type="caution">
    <text evidence="2">The sequence shown here is derived from an EMBL/GenBank/DDBJ whole genome shotgun (WGS) entry which is preliminary data.</text>
</comment>
<dbReference type="AlphaFoldDB" id="A0AAN8M984"/>
<dbReference type="Proteomes" id="UP001356427">
    <property type="component" value="Unassembled WGS sequence"/>
</dbReference>
<feature type="compositionally biased region" description="Polar residues" evidence="1">
    <location>
        <begin position="175"/>
        <end position="187"/>
    </location>
</feature>
<accession>A0AAN8M984</accession>
<dbReference type="EMBL" id="JAGTTL010000003">
    <property type="protein sequence ID" value="KAK6325319.1"/>
    <property type="molecule type" value="Genomic_DNA"/>
</dbReference>
<feature type="compositionally biased region" description="Low complexity" evidence="1">
    <location>
        <begin position="42"/>
        <end position="52"/>
    </location>
</feature>
<evidence type="ECO:0000313" key="3">
    <source>
        <dbReference type="Proteomes" id="UP001356427"/>
    </source>
</evidence>
<feature type="region of interest" description="Disordered" evidence="1">
    <location>
        <begin position="27"/>
        <end position="67"/>
    </location>
</feature>